<dbReference type="InterPro" id="IPR015797">
    <property type="entry name" value="NUDIX_hydrolase-like_dom_sf"/>
</dbReference>
<dbReference type="PIRSF" id="PIRSF017888">
    <property type="entry name" value="CPSF-25"/>
    <property type="match status" value="1"/>
</dbReference>
<dbReference type="AlphaFoldDB" id="A0A0C2NDK2"/>
<proteinExistence type="inferred from homology"/>
<evidence type="ECO:0000313" key="8">
    <source>
        <dbReference type="EMBL" id="KII74385.1"/>
    </source>
</evidence>
<evidence type="ECO:0000313" key="9">
    <source>
        <dbReference type="Proteomes" id="UP000031668"/>
    </source>
</evidence>
<organism evidence="8 9">
    <name type="scientific">Thelohanellus kitauei</name>
    <name type="common">Myxosporean</name>
    <dbReference type="NCBI Taxonomy" id="669202"/>
    <lineage>
        <taxon>Eukaryota</taxon>
        <taxon>Metazoa</taxon>
        <taxon>Cnidaria</taxon>
        <taxon>Myxozoa</taxon>
        <taxon>Myxosporea</taxon>
        <taxon>Bivalvulida</taxon>
        <taxon>Platysporina</taxon>
        <taxon>Myxobolidae</taxon>
        <taxon>Thelohanellus</taxon>
    </lineage>
</organism>
<dbReference type="InterPro" id="IPR016706">
    <property type="entry name" value="Cleav_polyA_spec_factor_su5"/>
</dbReference>
<comment type="similarity">
    <text evidence="1 6">Belongs to the Nudix hydrolase family. CPSF5 subfamily.</text>
</comment>
<dbReference type="Pfam" id="PF13869">
    <property type="entry name" value="NUDIX_2"/>
    <property type="match status" value="1"/>
</dbReference>
<evidence type="ECO:0000256" key="1">
    <source>
        <dbReference type="ARBA" id="ARBA00009710"/>
    </source>
</evidence>
<dbReference type="GO" id="GO:0005737">
    <property type="term" value="C:cytoplasm"/>
    <property type="evidence" value="ECO:0007669"/>
    <property type="project" value="UniProtKB-SubCell"/>
</dbReference>
<dbReference type="OrthoDB" id="277288at2759"/>
<comment type="caution">
    <text evidence="8">The sequence shown here is derived from an EMBL/GenBank/DDBJ whole genome shotgun (WGS) entry which is preliminary data.</text>
</comment>
<keyword evidence="3 6" id="KW-0507">mRNA processing</keyword>
<dbReference type="Gene3D" id="3.90.79.10">
    <property type="entry name" value="Nucleoside Triphosphate Pyrophosphohydrolase"/>
    <property type="match status" value="1"/>
</dbReference>
<dbReference type="EMBL" id="JWZT01000435">
    <property type="protein sequence ID" value="KII74385.1"/>
    <property type="molecule type" value="Genomic_DNA"/>
</dbReference>
<dbReference type="GO" id="GO:0003729">
    <property type="term" value="F:mRNA binding"/>
    <property type="evidence" value="ECO:0007669"/>
    <property type="project" value="UniProtKB-UniRule"/>
</dbReference>
<comment type="subcellular location">
    <subcellularLocation>
        <location evidence="6">Nucleus</location>
    </subcellularLocation>
    <subcellularLocation>
        <location evidence="6">Cytoplasm</location>
    </subcellularLocation>
</comment>
<gene>
    <name evidence="8" type="ORF">RF11_13307</name>
</gene>
<keyword evidence="4 6" id="KW-0694">RNA-binding</keyword>
<evidence type="ECO:0000256" key="5">
    <source>
        <dbReference type="ARBA" id="ARBA00023242"/>
    </source>
</evidence>
<dbReference type="Proteomes" id="UP000031668">
    <property type="component" value="Unassembled WGS sequence"/>
</dbReference>
<comment type="subunit">
    <text evidence="6">Homodimer (via N- and C-terminus); binds RNA as homodimer. Component of the cleavage factor Im (CFIm) complex.</text>
</comment>
<dbReference type="InterPro" id="IPR000086">
    <property type="entry name" value="NUDIX_hydrolase_dom"/>
</dbReference>
<reference evidence="8 9" key="1">
    <citation type="journal article" date="2014" name="Genome Biol. Evol.">
        <title>The genome of the myxosporean Thelohanellus kitauei shows adaptations to nutrient acquisition within its fish host.</title>
        <authorList>
            <person name="Yang Y."/>
            <person name="Xiong J."/>
            <person name="Zhou Z."/>
            <person name="Huo F."/>
            <person name="Miao W."/>
            <person name="Ran C."/>
            <person name="Liu Y."/>
            <person name="Zhang J."/>
            <person name="Feng J."/>
            <person name="Wang M."/>
            <person name="Wang M."/>
            <person name="Wang L."/>
            <person name="Yao B."/>
        </authorList>
    </citation>
    <scope>NUCLEOTIDE SEQUENCE [LARGE SCALE GENOMIC DNA]</scope>
    <source>
        <strain evidence="8">Wuqing</strain>
    </source>
</reference>
<name>A0A0C2NDK2_THEKT</name>
<dbReference type="OMA" id="NDEWEIG"/>
<evidence type="ECO:0000256" key="4">
    <source>
        <dbReference type="ARBA" id="ARBA00022884"/>
    </source>
</evidence>
<evidence type="ECO:0000256" key="3">
    <source>
        <dbReference type="ARBA" id="ARBA00022664"/>
    </source>
</evidence>
<dbReference type="PANTHER" id="PTHR13047">
    <property type="entry name" value="PRE-MRNA CLEAVAGE FACTOR IM, 25KD SUBUNIT"/>
    <property type="match status" value="1"/>
</dbReference>
<dbReference type="FunFam" id="3.90.79.10:FF:000020">
    <property type="entry name" value="Pre-mRNA cleavage factor Im subunit 2"/>
    <property type="match status" value="1"/>
</dbReference>
<evidence type="ECO:0000256" key="6">
    <source>
        <dbReference type="PIRNR" id="PIRNR017888"/>
    </source>
</evidence>
<feature type="domain" description="Nudix hydrolase" evidence="7">
    <location>
        <begin position="50"/>
        <end position="176"/>
    </location>
</feature>
<dbReference type="PROSITE" id="PS51462">
    <property type="entry name" value="NUDIX"/>
    <property type="match status" value="1"/>
</dbReference>
<dbReference type="CDD" id="cd18871">
    <property type="entry name" value="NUDIX_Cfim25_Nudt21"/>
    <property type="match status" value="1"/>
</dbReference>
<evidence type="ECO:0000259" key="7">
    <source>
        <dbReference type="PROSITE" id="PS51462"/>
    </source>
</evidence>
<protein>
    <recommendedName>
        <fullName evidence="2 6">Cleavage and polyadenylation specificity factor subunit 5</fullName>
    </recommendedName>
</protein>
<accession>A0A0C2NDK2</accession>
<dbReference type="GO" id="GO:0031124">
    <property type="term" value="P:mRNA 3'-end processing"/>
    <property type="evidence" value="ECO:0007669"/>
    <property type="project" value="InterPro"/>
</dbReference>
<sequence length="202" mass="23416">MASFSLNSQTMHIYNLANYTFGTKEALFEKDASTADKFIRLRNEFKIYGMRRTVEAVLVVHQYKTPHVLLFQIGSSFFKLPGGELLPGEDEVEGIIRLLNELLTYSDRQHEIDWSIVDTLCTWWRPNYENPQYPYIPPHITKPKEMRKVFIISAPDSVEFAVPRNFKLVAAPVFELLENNSVYGPVISTLPYHLSKYNFAFD</sequence>
<dbReference type="SUPFAM" id="SSF55811">
    <property type="entry name" value="Nudix"/>
    <property type="match status" value="1"/>
</dbReference>
<keyword evidence="9" id="KW-1185">Reference proteome</keyword>
<evidence type="ECO:0000256" key="2">
    <source>
        <dbReference type="ARBA" id="ARBA00016266"/>
    </source>
</evidence>
<dbReference type="GO" id="GO:0005849">
    <property type="term" value="C:mRNA cleavage factor complex"/>
    <property type="evidence" value="ECO:0007669"/>
    <property type="project" value="UniProtKB-UniRule"/>
</dbReference>
<keyword evidence="5 6" id="KW-0539">Nucleus</keyword>
<comment type="function">
    <text evidence="6">Component of the cleavage factor Im (CFIm) complex that functions as an activator of the pre-mRNA 3'-end cleavage and polyadenylation processing required for the maturation of pre-mRNA into functional mRNAs. CFIm contributes to the recruitment of multiprotein complexes on specific sequences on the pre-mRNA 3'-end, so called cleavage and polyadenylation signals (pA signals). Most pre-mRNAs contain multiple pA signals, resulting in alternative cleavage and polyadenylation (APA) producing mRNAs with variable 3'-end formation. The CFIm complex acts as a key regulator of cleavage and polyadenylation site choice during APA through its binding to 5'-UGUA-3' elements localized in the 3'-untranslated region (UTR) for a huge number of pre-mRNAs.</text>
</comment>
<keyword evidence="6" id="KW-0963">Cytoplasm</keyword>